<name>A0ABR2DQC4_9ROSI</name>
<gene>
    <name evidence="1" type="ORF">V6N12_025947</name>
</gene>
<keyword evidence="2" id="KW-1185">Reference proteome</keyword>
<evidence type="ECO:0000313" key="2">
    <source>
        <dbReference type="Proteomes" id="UP001472677"/>
    </source>
</evidence>
<comment type="caution">
    <text evidence="1">The sequence shown here is derived from an EMBL/GenBank/DDBJ whole genome shotgun (WGS) entry which is preliminary data.</text>
</comment>
<dbReference type="Proteomes" id="UP001472677">
    <property type="component" value="Unassembled WGS sequence"/>
</dbReference>
<sequence length="97" mass="10615">MKNRDATGRVLVGSKVAKVSDKRVDFLLHVVNLQTALLMGCLVDFDTVLLMCCLPRIGAGEILDSLEGMKLWKDGCQGDAFGESWQEALVTEVMKGE</sequence>
<reference evidence="1 2" key="1">
    <citation type="journal article" date="2024" name="G3 (Bethesda)">
        <title>Genome assembly of Hibiscus sabdariffa L. provides insights into metabolisms of medicinal natural products.</title>
        <authorList>
            <person name="Kim T."/>
        </authorList>
    </citation>
    <scope>NUCLEOTIDE SEQUENCE [LARGE SCALE GENOMIC DNA]</scope>
    <source>
        <strain evidence="1">TK-2024</strain>
        <tissue evidence="1">Old leaves</tissue>
    </source>
</reference>
<protein>
    <submittedName>
        <fullName evidence="1">Uncharacterized protein</fullName>
    </submittedName>
</protein>
<dbReference type="EMBL" id="JBBPBM010000023">
    <property type="protein sequence ID" value="KAK8545098.1"/>
    <property type="molecule type" value="Genomic_DNA"/>
</dbReference>
<accession>A0ABR2DQC4</accession>
<evidence type="ECO:0000313" key="1">
    <source>
        <dbReference type="EMBL" id="KAK8545098.1"/>
    </source>
</evidence>
<organism evidence="1 2">
    <name type="scientific">Hibiscus sabdariffa</name>
    <name type="common">roselle</name>
    <dbReference type="NCBI Taxonomy" id="183260"/>
    <lineage>
        <taxon>Eukaryota</taxon>
        <taxon>Viridiplantae</taxon>
        <taxon>Streptophyta</taxon>
        <taxon>Embryophyta</taxon>
        <taxon>Tracheophyta</taxon>
        <taxon>Spermatophyta</taxon>
        <taxon>Magnoliopsida</taxon>
        <taxon>eudicotyledons</taxon>
        <taxon>Gunneridae</taxon>
        <taxon>Pentapetalae</taxon>
        <taxon>rosids</taxon>
        <taxon>malvids</taxon>
        <taxon>Malvales</taxon>
        <taxon>Malvaceae</taxon>
        <taxon>Malvoideae</taxon>
        <taxon>Hibiscus</taxon>
    </lineage>
</organism>
<proteinExistence type="predicted"/>